<dbReference type="KEGG" id="spib:G8759_29680"/>
<gene>
    <name evidence="5" type="ORF">G8759_29680</name>
</gene>
<evidence type="ECO:0000256" key="3">
    <source>
        <dbReference type="ARBA" id="ARBA00023027"/>
    </source>
</evidence>
<dbReference type="FunFam" id="3.40.50.720:FF:000041">
    <property type="entry name" value="D-3-phosphoglycerate dehydrogenase"/>
    <property type="match status" value="1"/>
</dbReference>
<dbReference type="PROSITE" id="PS00670">
    <property type="entry name" value="D_2_HYDROXYACID_DH_2"/>
    <property type="match status" value="1"/>
</dbReference>
<dbReference type="InterPro" id="IPR006140">
    <property type="entry name" value="D-isomer_DH_NAD-bd"/>
</dbReference>
<dbReference type="Gene3D" id="3.40.50.720">
    <property type="entry name" value="NAD(P)-binding Rossmann-like Domain"/>
    <property type="match status" value="2"/>
</dbReference>
<evidence type="ECO:0000313" key="6">
    <source>
        <dbReference type="Proteomes" id="UP000501802"/>
    </source>
</evidence>
<dbReference type="InterPro" id="IPR050418">
    <property type="entry name" value="D-iso_2-hydroxyacid_DH_PdxB"/>
</dbReference>
<keyword evidence="3" id="KW-0520">NAD</keyword>
<evidence type="ECO:0000313" key="5">
    <source>
        <dbReference type="EMBL" id="QIP16522.1"/>
    </source>
</evidence>
<dbReference type="Pfam" id="PF02826">
    <property type="entry name" value="2-Hacid_dh_C"/>
    <property type="match status" value="1"/>
</dbReference>
<feature type="domain" description="D-isomer specific 2-hydroxyacid dehydrogenase NAD-binding" evidence="4">
    <location>
        <begin position="113"/>
        <end position="291"/>
    </location>
</feature>
<accession>A0A6G9AVM0</accession>
<comment type="similarity">
    <text evidence="1">Belongs to the D-isomer specific 2-hydroxyacid dehydrogenase family.</text>
</comment>
<dbReference type="InterPro" id="IPR036291">
    <property type="entry name" value="NAD(P)-bd_dom_sf"/>
</dbReference>
<keyword evidence="2" id="KW-0560">Oxidoreductase</keyword>
<dbReference type="PANTHER" id="PTHR43761">
    <property type="entry name" value="D-ISOMER SPECIFIC 2-HYDROXYACID DEHYDROGENASE FAMILY PROTEIN (AFU_ORTHOLOGUE AFUA_1G13630)"/>
    <property type="match status" value="1"/>
</dbReference>
<dbReference type="Proteomes" id="UP000501802">
    <property type="component" value="Chromosome"/>
</dbReference>
<dbReference type="CDD" id="cd12171">
    <property type="entry name" value="2-Hacid_dh_10"/>
    <property type="match status" value="1"/>
</dbReference>
<evidence type="ECO:0000259" key="4">
    <source>
        <dbReference type="Pfam" id="PF02826"/>
    </source>
</evidence>
<dbReference type="AlphaFoldDB" id="A0A6G9AVM0"/>
<name>A0A6G9AVM0_9BACT</name>
<dbReference type="SUPFAM" id="SSF52283">
    <property type="entry name" value="Formate/glycerate dehydrogenase catalytic domain-like"/>
    <property type="match status" value="1"/>
</dbReference>
<dbReference type="SUPFAM" id="SSF51735">
    <property type="entry name" value="NAD(P)-binding Rossmann-fold domains"/>
    <property type="match status" value="1"/>
</dbReference>
<dbReference type="GO" id="GO:0047545">
    <property type="term" value="F:(S)-2-hydroxyglutarate dehydrogenase activity"/>
    <property type="evidence" value="ECO:0007669"/>
    <property type="project" value="UniProtKB-ARBA"/>
</dbReference>
<dbReference type="EMBL" id="CP050063">
    <property type="protein sequence ID" value="QIP16522.1"/>
    <property type="molecule type" value="Genomic_DNA"/>
</dbReference>
<organism evidence="5 6">
    <name type="scientific">Spirosoma aureum</name>
    <dbReference type="NCBI Taxonomy" id="2692134"/>
    <lineage>
        <taxon>Bacteria</taxon>
        <taxon>Pseudomonadati</taxon>
        <taxon>Bacteroidota</taxon>
        <taxon>Cytophagia</taxon>
        <taxon>Cytophagales</taxon>
        <taxon>Cytophagaceae</taxon>
        <taxon>Spirosoma</taxon>
    </lineage>
</organism>
<proteinExistence type="inferred from homology"/>
<evidence type="ECO:0000256" key="2">
    <source>
        <dbReference type="ARBA" id="ARBA00023002"/>
    </source>
</evidence>
<dbReference type="GO" id="GO:0004617">
    <property type="term" value="F:phosphoglycerate dehydrogenase activity"/>
    <property type="evidence" value="ECO:0007669"/>
    <property type="project" value="UniProtKB-ARBA"/>
</dbReference>
<sequence length="334" mass="37352">MKILITAPYHQKAQDELTDLFGEIVYRPWKLQERAYAEPELIHLLEATQADALITEHDEVTAGVINAYPKLRFIGVCRGTPSNVAVNVATEKGIPVFNTPARNAQAVAEFFIANLVTLMRNTLAGIRWLEGENWEAGAHTSYLQFKGNEIAGKTIGMVGFGAVGQTIAGLVRHFPAQIQYYDPFYTSDDPYYIKVELDDIFKTSDVVSIHLPVNEQTKGLIDGHLLSLMKPDAIFVNTARAVVVNREALLDVLERNQIRGAILDVFDHEPPDALDYKLIHHHNVLATPHIAGATFEVEDHHADIMNKALRSYFVEEKKDIRQFVNPSVLVTNEA</sequence>
<evidence type="ECO:0000256" key="1">
    <source>
        <dbReference type="ARBA" id="ARBA00005854"/>
    </source>
</evidence>
<protein>
    <submittedName>
        <fullName evidence="5">2-hydroxyacid dehydrogenase</fullName>
    </submittedName>
</protein>
<dbReference type="InterPro" id="IPR029753">
    <property type="entry name" value="D-isomer_DH_CS"/>
</dbReference>
<reference evidence="5 6" key="1">
    <citation type="submission" date="2020-03" db="EMBL/GenBank/DDBJ databases">
        <authorList>
            <person name="Kim M.K."/>
        </authorList>
    </citation>
    <scope>NUCLEOTIDE SEQUENCE [LARGE SCALE GENOMIC DNA]</scope>
    <source>
        <strain evidence="5 6">BT328</strain>
    </source>
</reference>
<dbReference type="GO" id="GO:0006564">
    <property type="term" value="P:L-serine biosynthetic process"/>
    <property type="evidence" value="ECO:0007669"/>
    <property type="project" value="UniProtKB-ARBA"/>
</dbReference>
<dbReference type="RefSeq" id="WP_167216493.1">
    <property type="nucleotide sequence ID" value="NZ_CP050063.1"/>
</dbReference>
<keyword evidence="6" id="KW-1185">Reference proteome</keyword>
<dbReference type="PANTHER" id="PTHR43761:SF1">
    <property type="entry name" value="D-ISOMER SPECIFIC 2-HYDROXYACID DEHYDROGENASE CATALYTIC DOMAIN-CONTAINING PROTEIN-RELATED"/>
    <property type="match status" value="1"/>
</dbReference>
<dbReference type="GO" id="GO:0051287">
    <property type="term" value="F:NAD binding"/>
    <property type="evidence" value="ECO:0007669"/>
    <property type="project" value="InterPro"/>
</dbReference>